<accession>A0A2N9IFY8</accession>
<evidence type="ECO:0000313" key="2">
    <source>
        <dbReference type="EMBL" id="SPD24716.1"/>
    </source>
</evidence>
<sequence length="164" mass="17442">MGGGGGGSQVGGWVGGRGHAAQIRPTPVPICGPRSPLESEKKGTKQGGREVAAGGEKERKGGVDGVAAGQGKKKGRGRLGFWERRERIGVHIILLLNGLLAQLRPPHVHPDSSRPFRFHWSALLKAVPYCFGDQIQVCDHTDQRQLVLKAASYCSGETQISSTS</sequence>
<evidence type="ECO:0000256" key="1">
    <source>
        <dbReference type="SAM" id="MobiDB-lite"/>
    </source>
</evidence>
<gene>
    <name evidence="2" type="ORF">FSB_LOCUS52598</name>
</gene>
<feature type="compositionally biased region" description="Gly residues" evidence="1">
    <location>
        <begin position="1"/>
        <end position="18"/>
    </location>
</feature>
<organism evidence="2">
    <name type="scientific">Fagus sylvatica</name>
    <name type="common">Beechnut</name>
    <dbReference type="NCBI Taxonomy" id="28930"/>
    <lineage>
        <taxon>Eukaryota</taxon>
        <taxon>Viridiplantae</taxon>
        <taxon>Streptophyta</taxon>
        <taxon>Embryophyta</taxon>
        <taxon>Tracheophyta</taxon>
        <taxon>Spermatophyta</taxon>
        <taxon>Magnoliopsida</taxon>
        <taxon>eudicotyledons</taxon>
        <taxon>Gunneridae</taxon>
        <taxon>Pentapetalae</taxon>
        <taxon>rosids</taxon>
        <taxon>fabids</taxon>
        <taxon>Fagales</taxon>
        <taxon>Fagaceae</taxon>
        <taxon>Fagus</taxon>
    </lineage>
</organism>
<proteinExistence type="predicted"/>
<dbReference type="AlphaFoldDB" id="A0A2N9IFY8"/>
<feature type="region of interest" description="Disordered" evidence="1">
    <location>
        <begin position="1"/>
        <end position="77"/>
    </location>
</feature>
<dbReference type="EMBL" id="OIVN01005990">
    <property type="protein sequence ID" value="SPD24716.1"/>
    <property type="molecule type" value="Genomic_DNA"/>
</dbReference>
<protein>
    <submittedName>
        <fullName evidence="2">Uncharacterized protein</fullName>
    </submittedName>
</protein>
<reference evidence="2" key="1">
    <citation type="submission" date="2018-02" db="EMBL/GenBank/DDBJ databases">
        <authorList>
            <person name="Cohen D.B."/>
            <person name="Kent A.D."/>
        </authorList>
    </citation>
    <scope>NUCLEOTIDE SEQUENCE</scope>
</reference>
<name>A0A2N9IFY8_FAGSY</name>